<name>A0A1S2LJ21_9BACI</name>
<dbReference type="KEGG" id="aia:AWH56_019525"/>
<dbReference type="EMBL" id="CP063356">
    <property type="protein sequence ID" value="QOY34887.1"/>
    <property type="molecule type" value="Genomic_DNA"/>
</dbReference>
<dbReference type="PANTHER" id="PTHR33393">
    <property type="entry name" value="POLYGLUTAMINE SYNTHESIS ACCESSORY PROTEIN RV0574C-RELATED"/>
    <property type="match status" value="1"/>
</dbReference>
<dbReference type="CDD" id="cd07381">
    <property type="entry name" value="MPP_CapA"/>
    <property type="match status" value="1"/>
</dbReference>
<dbReference type="EMBL" id="LQXD01000133">
    <property type="protein sequence ID" value="OIJ11687.1"/>
    <property type="molecule type" value="Genomic_DNA"/>
</dbReference>
<reference evidence="4 5" key="2">
    <citation type="journal article" date="2017" name="Genome Announc.">
        <title>Draft Genome Sequences of Four Alkaliphilic Bacteria Belonging to the Anaerobacillus Genus.</title>
        <authorList>
            <person name="Bassil N.M."/>
            <person name="Lloyd J.R."/>
        </authorList>
    </citation>
    <scope>NUCLEOTIDE SEQUENCE [LARGE SCALE GENOMIC DNA]</scope>
    <source>
        <strain evidence="4 5">NB2006</strain>
    </source>
</reference>
<dbReference type="SUPFAM" id="SSF56300">
    <property type="entry name" value="Metallo-dependent phosphatases"/>
    <property type="match status" value="1"/>
</dbReference>
<sequence>MKKYVLTVSLLLILIFLFVGFVYIGQGFIQKADPEVEEIALVDKEEELVKDKTVEVEEPKIKVEIFQATIAGVGDILIHESLYKDAKLADGTYDFKPKLELVKPFIQQADVAFANQETMLGGAELGLSGYPMFNSPYEVGDALIDAGFHVVSIANNHTLDAGEKAILNAIDYYNTNNLMYTGAYKSEEDREQIRVLLRNGINFSFLAYSYGTNGIRIPSGKGYLINLIDVDKINEDIIRAKEASDVVVLSLHFGNEYEPLPNELQKMLANEFAKTGADIIFGHHPHVLQPIEWIEQEDGRKTFVAYSLGNFLSAQKGIEREIGGIAQIEVIKTVEGDEVSIDLQDPRFLPVFTYKKNWRQYKLYPLHEIYDDNILVDAQAHLEKTKKHISQWMPELRFDFD</sequence>
<evidence type="ECO:0000256" key="1">
    <source>
        <dbReference type="ARBA" id="ARBA00005662"/>
    </source>
</evidence>
<dbReference type="Proteomes" id="UP000180175">
    <property type="component" value="Chromosome"/>
</dbReference>
<dbReference type="SMART" id="SM00854">
    <property type="entry name" value="PGA_cap"/>
    <property type="match status" value="1"/>
</dbReference>
<organism evidence="3 5">
    <name type="scientific">Anaerobacillus isosaccharinicus</name>
    <dbReference type="NCBI Taxonomy" id="1532552"/>
    <lineage>
        <taxon>Bacteria</taxon>
        <taxon>Bacillati</taxon>
        <taxon>Bacillota</taxon>
        <taxon>Bacilli</taxon>
        <taxon>Bacillales</taxon>
        <taxon>Bacillaceae</taxon>
        <taxon>Anaerobacillus</taxon>
    </lineage>
</organism>
<feature type="domain" description="Capsule synthesis protein CapA" evidence="2">
    <location>
        <begin position="69"/>
        <end position="315"/>
    </location>
</feature>
<evidence type="ECO:0000313" key="3">
    <source>
        <dbReference type="EMBL" id="OIJ11687.1"/>
    </source>
</evidence>
<evidence type="ECO:0000313" key="5">
    <source>
        <dbReference type="Proteomes" id="UP000180175"/>
    </source>
</evidence>
<dbReference type="Gene3D" id="3.60.21.10">
    <property type="match status" value="1"/>
</dbReference>
<gene>
    <name evidence="4" type="ORF">AWH56_019525</name>
    <name evidence="3" type="ORF">AWH56_15395</name>
</gene>
<reference evidence="4" key="4">
    <citation type="submission" date="2020-10" db="EMBL/GenBank/DDBJ databases">
        <authorList>
            <person name="Bassil N.M."/>
            <person name="Lloyd J.R."/>
        </authorList>
    </citation>
    <scope>NUCLEOTIDE SEQUENCE</scope>
    <source>
        <strain evidence="4">NB2006</strain>
    </source>
</reference>
<accession>A0A1S2LJ21</accession>
<reference evidence="3 5" key="1">
    <citation type="submission" date="2016-10" db="EMBL/GenBank/DDBJ databases">
        <title>Draft genome sequences of four alkaliphilic bacteria belonging to the Anaerobacillus genus.</title>
        <authorList>
            <person name="Bassil N.M."/>
            <person name="Lloyd J.R."/>
        </authorList>
    </citation>
    <scope>NUCLEOTIDE SEQUENCE [LARGE SCALE GENOMIC DNA]</scope>
    <source>
        <strain evidence="3 5">NB2006</strain>
    </source>
</reference>
<dbReference type="OrthoDB" id="9810906at2"/>
<protein>
    <submittedName>
        <fullName evidence="4">CapA family protein</fullName>
    </submittedName>
</protein>
<dbReference type="InterPro" id="IPR029052">
    <property type="entry name" value="Metallo-depent_PP-like"/>
</dbReference>
<dbReference type="InterPro" id="IPR052169">
    <property type="entry name" value="CW_Biosynth-Accessory"/>
</dbReference>
<dbReference type="RefSeq" id="WP_071317933.1">
    <property type="nucleotide sequence ID" value="NZ_CP063356.2"/>
</dbReference>
<dbReference type="PANTHER" id="PTHR33393:SF12">
    <property type="entry name" value="CAPSULE BIOSYNTHESIS PROTEIN CAPA"/>
    <property type="match status" value="1"/>
</dbReference>
<comment type="similarity">
    <text evidence="1">Belongs to the CapA family.</text>
</comment>
<dbReference type="Pfam" id="PF09587">
    <property type="entry name" value="PGA_cap"/>
    <property type="match status" value="1"/>
</dbReference>
<proteinExistence type="inferred from homology"/>
<reference evidence="4 5" key="3">
    <citation type="journal article" date="2019" name="Int. J. Syst. Evol. Microbiol.">
        <title>Anaerobacillus isosaccharinicus sp. nov., an alkaliphilic bacterium which degrades isosaccharinic acid.</title>
        <authorList>
            <person name="Bassil N.M."/>
            <person name="Lloyd J.R."/>
        </authorList>
    </citation>
    <scope>NUCLEOTIDE SEQUENCE [LARGE SCALE GENOMIC DNA]</scope>
    <source>
        <strain evidence="4 5">NB2006</strain>
    </source>
</reference>
<keyword evidence="5" id="KW-1185">Reference proteome</keyword>
<dbReference type="InterPro" id="IPR019079">
    <property type="entry name" value="Capsule_synth_CapA"/>
</dbReference>
<evidence type="ECO:0000259" key="2">
    <source>
        <dbReference type="SMART" id="SM00854"/>
    </source>
</evidence>
<evidence type="ECO:0000313" key="4">
    <source>
        <dbReference type="EMBL" id="QOY34887.1"/>
    </source>
</evidence>
<dbReference type="AlphaFoldDB" id="A0A1S2LJ21"/>